<feature type="region of interest" description="Disordered" evidence="1">
    <location>
        <begin position="144"/>
        <end position="211"/>
    </location>
</feature>
<dbReference type="InterPro" id="IPR006311">
    <property type="entry name" value="TAT_signal"/>
</dbReference>
<accession>A0A103E3S6</accession>
<dbReference type="EMBL" id="LOWA01000028">
    <property type="protein sequence ID" value="KVE27526.1"/>
    <property type="molecule type" value="Genomic_DNA"/>
</dbReference>
<dbReference type="RefSeq" id="WP_059516350.1">
    <property type="nucleotide sequence ID" value="NZ_LOWA01000028.1"/>
</dbReference>
<keyword evidence="3" id="KW-1185">Reference proteome</keyword>
<dbReference type="AlphaFoldDB" id="A0A103E3S6"/>
<sequence length="364" mass="35281">MKPSRIAVNPALHSKADQHAIPPIAQRIAPPQPAAAGLRRAAMSRAGAALLAALAALAAPAAQAAADDVASLYGPQPPANATYLRVVNLSAHAVRVALPGSAGASRLEAGTATRLSVVTPGTPLDVTVDGRPLVASARIAGEAGDAGDATRANAADAAGANSPANSSGGPSVNPSDSPSAGASAARARAAAPSAGTQTAPARGASPFGSTTASTADAAAAQAASARVAGHASAGFAITIALTRDANGWHAMRAAVPRTGADAMRATLNVFNFAPGCDGRISLAGNGPAVFQHVPAAQAATRSVRPVAARLTGQCANVAPAAPAAALALPALAAGDSYSLFLSGPASKPALSGARDDLAWPAAPR</sequence>
<evidence type="ECO:0000313" key="3">
    <source>
        <dbReference type="Proteomes" id="UP000062788"/>
    </source>
</evidence>
<name>A0A103E3S6_9BURK</name>
<evidence type="ECO:0000313" key="2">
    <source>
        <dbReference type="EMBL" id="KVE27526.1"/>
    </source>
</evidence>
<evidence type="ECO:0008006" key="4">
    <source>
        <dbReference type="Google" id="ProtNLM"/>
    </source>
</evidence>
<proteinExistence type="predicted"/>
<protein>
    <recommendedName>
        <fullName evidence="4">Alginate biosynthesis protein AlgF</fullName>
    </recommendedName>
</protein>
<feature type="compositionally biased region" description="Low complexity" evidence="1">
    <location>
        <begin position="146"/>
        <end position="201"/>
    </location>
</feature>
<organism evidence="2 3">
    <name type="scientific">Burkholderia singularis</name>
    <dbReference type="NCBI Taxonomy" id="1503053"/>
    <lineage>
        <taxon>Bacteria</taxon>
        <taxon>Pseudomonadati</taxon>
        <taxon>Pseudomonadota</taxon>
        <taxon>Betaproteobacteria</taxon>
        <taxon>Burkholderiales</taxon>
        <taxon>Burkholderiaceae</taxon>
        <taxon>Burkholderia</taxon>
        <taxon>pseudomallei group</taxon>
    </lineage>
</organism>
<dbReference type="Proteomes" id="UP000062788">
    <property type="component" value="Unassembled WGS sequence"/>
</dbReference>
<gene>
    <name evidence="2" type="ORF">WS67_11375</name>
</gene>
<evidence type="ECO:0000256" key="1">
    <source>
        <dbReference type="SAM" id="MobiDB-lite"/>
    </source>
</evidence>
<reference evidence="2 3" key="1">
    <citation type="submission" date="2015-11" db="EMBL/GenBank/DDBJ databases">
        <title>Expanding the genomic diversity of Burkholderia species for the development of highly accurate diagnostics.</title>
        <authorList>
            <person name="Sahl J."/>
            <person name="Keim P."/>
            <person name="Wagner D."/>
        </authorList>
    </citation>
    <scope>NUCLEOTIDE SEQUENCE [LARGE SCALE GENOMIC DNA]</scope>
    <source>
        <strain evidence="2 3">TSV85</strain>
    </source>
</reference>
<comment type="caution">
    <text evidence="2">The sequence shown here is derived from an EMBL/GenBank/DDBJ whole genome shotgun (WGS) entry which is preliminary data.</text>
</comment>
<dbReference type="PROSITE" id="PS51318">
    <property type="entry name" value="TAT"/>
    <property type="match status" value="1"/>
</dbReference>